<dbReference type="InterPro" id="IPR011989">
    <property type="entry name" value="ARM-like"/>
</dbReference>
<gene>
    <name evidence="2" type="ORF">BDZ90DRAFT_229145</name>
</gene>
<feature type="compositionally biased region" description="Low complexity" evidence="1">
    <location>
        <begin position="176"/>
        <end position="187"/>
    </location>
</feature>
<feature type="compositionally biased region" description="Low complexity" evidence="1">
    <location>
        <begin position="59"/>
        <end position="72"/>
    </location>
</feature>
<dbReference type="Gene3D" id="1.25.10.10">
    <property type="entry name" value="Leucine-rich Repeat Variant"/>
    <property type="match status" value="2"/>
</dbReference>
<organism evidence="2 3">
    <name type="scientific">Jaminaea rosea</name>
    <dbReference type="NCBI Taxonomy" id="1569628"/>
    <lineage>
        <taxon>Eukaryota</taxon>
        <taxon>Fungi</taxon>
        <taxon>Dikarya</taxon>
        <taxon>Basidiomycota</taxon>
        <taxon>Ustilaginomycotina</taxon>
        <taxon>Exobasidiomycetes</taxon>
        <taxon>Microstromatales</taxon>
        <taxon>Microstromatales incertae sedis</taxon>
        <taxon>Jaminaea</taxon>
    </lineage>
</organism>
<feature type="region of interest" description="Disordered" evidence="1">
    <location>
        <begin position="1"/>
        <end position="290"/>
    </location>
</feature>
<evidence type="ECO:0000313" key="3">
    <source>
        <dbReference type="Proteomes" id="UP000245884"/>
    </source>
</evidence>
<dbReference type="AlphaFoldDB" id="A0A316UXS1"/>
<feature type="compositionally biased region" description="Polar residues" evidence="1">
    <location>
        <begin position="124"/>
        <end position="135"/>
    </location>
</feature>
<feature type="compositionally biased region" description="Acidic residues" evidence="1">
    <location>
        <begin position="384"/>
        <end position="394"/>
    </location>
</feature>
<evidence type="ECO:0000256" key="1">
    <source>
        <dbReference type="SAM" id="MobiDB-lite"/>
    </source>
</evidence>
<feature type="region of interest" description="Disordered" evidence="1">
    <location>
        <begin position="369"/>
        <end position="396"/>
    </location>
</feature>
<reference evidence="2 3" key="1">
    <citation type="journal article" date="2018" name="Mol. Biol. Evol.">
        <title>Broad Genomic Sampling Reveals a Smut Pathogenic Ancestry of the Fungal Clade Ustilaginomycotina.</title>
        <authorList>
            <person name="Kijpornyongpan T."/>
            <person name="Mondo S.J."/>
            <person name="Barry K."/>
            <person name="Sandor L."/>
            <person name="Lee J."/>
            <person name="Lipzen A."/>
            <person name="Pangilinan J."/>
            <person name="LaButti K."/>
            <person name="Hainaut M."/>
            <person name="Henrissat B."/>
            <person name="Grigoriev I.V."/>
            <person name="Spatafora J.W."/>
            <person name="Aime M.C."/>
        </authorList>
    </citation>
    <scope>NUCLEOTIDE SEQUENCE [LARGE SCALE GENOMIC DNA]</scope>
    <source>
        <strain evidence="2 3">MCA 5214</strain>
    </source>
</reference>
<protein>
    <recommendedName>
        <fullName evidence="4">Wings apart-like protein C-terminal domain-containing protein</fullName>
    </recommendedName>
</protein>
<evidence type="ECO:0000313" key="2">
    <source>
        <dbReference type="EMBL" id="PWN30117.1"/>
    </source>
</evidence>
<accession>A0A316UXS1</accession>
<dbReference type="EMBL" id="KZ819662">
    <property type="protein sequence ID" value="PWN30117.1"/>
    <property type="molecule type" value="Genomic_DNA"/>
</dbReference>
<feature type="compositionally biased region" description="Polar residues" evidence="1">
    <location>
        <begin position="1"/>
        <end position="18"/>
    </location>
</feature>
<keyword evidence="3" id="KW-1185">Reference proteome</keyword>
<evidence type="ECO:0008006" key="4">
    <source>
        <dbReference type="Google" id="ProtNLM"/>
    </source>
</evidence>
<dbReference type="STRING" id="1569628.A0A316UXS1"/>
<dbReference type="RefSeq" id="XP_025364729.1">
    <property type="nucleotide sequence ID" value="XM_025504935.1"/>
</dbReference>
<feature type="region of interest" description="Disordered" evidence="1">
    <location>
        <begin position="759"/>
        <end position="797"/>
    </location>
</feature>
<dbReference type="InterPro" id="IPR039874">
    <property type="entry name" value="WAPL"/>
</dbReference>
<dbReference type="GeneID" id="37026758"/>
<dbReference type="PANTHER" id="PTHR22100:SF13">
    <property type="entry name" value="WINGS APART-LIKE PROTEIN HOMOLOG"/>
    <property type="match status" value="1"/>
</dbReference>
<feature type="compositionally biased region" description="Polar residues" evidence="1">
    <location>
        <begin position="769"/>
        <end position="778"/>
    </location>
</feature>
<dbReference type="OrthoDB" id="78088at2759"/>
<dbReference type="PANTHER" id="PTHR22100">
    <property type="entry name" value="WINGS APART-LIKE PROTEIN HOMOLOG"/>
    <property type="match status" value="1"/>
</dbReference>
<feature type="compositionally biased region" description="Polar residues" evidence="1">
    <location>
        <begin position="784"/>
        <end position="797"/>
    </location>
</feature>
<dbReference type="Proteomes" id="UP000245884">
    <property type="component" value="Unassembled WGS sequence"/>
</dbReference>
<name>A0A316UXS1_9BASI</name>
<feature type="compositionally biased region" description="Polar residues" evidence="1">
    <location>
        <begin position="188"/>
        <end position="213"/>
    </location>
</feature>
<sequence length="998" mass="105279">MDVTTPQRRSARQATYCSSGKRRKLIYNQRGEGSSKAAAADASNTRTPEVEKEAEVKQSAAVAVRSPASPSPTKKRASRVRFAGRDKTPTSPRPVLSQDVAEAFEIASPGSASPVKRGVRPRQEQQPQLSASPSKLTPGPLAGPSSPLKKGIAARMGKAKRPLPVSDAQDGDEIESSLSLSQASQEANTSGSRVASPHPFTSTRNSRQVSPSRSSHEPDTHARNAVNSESQRGRPRTYGAGVRSYLAVMPSGEAAAANGDHSPDSLEPESQVSMADRWPTETQESQQRESYAEMRQKWVIEEAGAGGSLDVEAGAQPALKSLTSLRSVGSLKRFMDELDYTLAGLEPETNSLSARQASSIEIARSLCGQLKGTEDREEQGTSVDGDEAGGEDSIDGTAVSDSTTFLVRLKAADAYDKVWTALRAAEAGNGKDEILDWALVIVLDRLIEPRIMGTSLFDTHASDIWAVLRIVLEKASERARPHNKIEEAGQSVKTSKSKKVLRRLEEQRATLGHLSAQIGLIPVDALGQPSLLLAALSITGAVTQLPATASLEPRKSILERPLTPHDLTDEAGNDTFAGKPPATIVGAVARELRRQAGIAACKLVEHDAGADMLSSSPSGSSAPSMDVLGAIARLVERLVGSLDEVATGGTTTALADDECKPLLADYVVDAVRYLRAHTKYSSFSPSSSLNTTLQALGTMGDWLKVLIALTQGNEAWCKAVSDSDGAVELILSLIVELSETMNDVTLARPALSASPAAATFVESRKSPRKSQGNSSSPQAPFKSSAASRTASNGSSDSPTTAIGLDAIGHDVLCLAVALVTNLLEHYEGTAQRLTNIRLGMSAKGQGMSGSGECQGQLAVTMLFGIVTKSWRASASHVEKATHAPDDADRSVSLDVAAADFAILRASIALALGLAISHHPENASCLEEQQGGASAALEKLASILEDLAPLHRDVIQRAHGEGSGEEEGRGEEDVVEKMAAMLRGMAAEFTERGSSSLES</sequence>
<proteinExistence type="predicted"/>